<feature type="signal peptide" evidence="1">
    <location>
        <begin position="1"/>
        <end position="21"/>
    </location>
</feature>
<evidence type="ECO:0000259" key="2">
    <source>
        <dbReference type="Pfam" id="PF07883"/>
    </source>
</evidence>
<organism evidence="3 4">
    <name type="scientific">Epibacterium ulvae</name>
    <dbReference type="NCBI Taxonomy" id="1156985"/>
    <lineage>
        <taxon>Bacteria</taxon>
        <taxon>Pseudomonadati</taxon>
        <taxon>Pseudomonadota</taxon>
        <taxon>Alphaproteobacteria</taxon>
        <taxon>Rhodobacterales</taxon>
        <taxon>Roseobacteraceae</taxon>
        <taxon>Epibacterium</taxon>
    </lineage>
</organism>
<proteinExistence type="predicted"/>
<dbReference type="RefSeq" id="WP_090218155.1">
    <property type="nucleotide sequence ID" value="NZ_FMWG01000004.1"/>
</dbReference>
<protein>
    <submittedName>
        <fullName evidence="3">Cupin domain protein</fullName>
    </submittedName>
</protein>
<dbReference type="InterPro" id="IPR014710">
    <property type="entry name" value="RmlC-like_jellyroll"/>
</dbReference>
<evidence type="ECO:0000313" key="3">
    <source>
        <dbReference type="EMBL" id="SCZ62118.1"/>
    </source>
</evidence>
<dbReference type="InterPro" id="IPR011051">
    <property type="entry name" value="RmlC_Cupin_sf"/>
</dbReference>
<evidence type="ECO:0000256" key="1">
    <source>
        <dbReference type="SAM" id="SignalP"/>
    </source>
</evidence>
<name>A0A1G5QKH6_9RHOB</name>
<dbReference type="STRING" id="1156985.SAMN04488118_104339"/>
<dbReference type="SUPFAM" id="SSF51182">
    <property type="entry name" value="RmlC-like cupins"/>
    <property type="match status" value="1"/>
</dbReference>
<sequence length="134" mass="14428">MYKTITKAVLALLLSSTLAFAHDGERPTEHKGVSVSDRNALELGAQIPAMEGFQVRIRTVTVEPGGIVAAHDHSTRPGAYFVVRGDGINEYRADGTKVLVPAGTAVLEGREVDHWIVNEGGEAVFFVFDIVPVE</sequence>
<feature type="domain" description="Cupin type-2" evidence="2">
    <location>
        <begin position="59"/>
        <end position="126"/>
    </location>
</feature>
<dbReference type="Pfam" id="PF07883">
    <property type="entry name" value="Cupin_2"/>
    <property type="match status" value="1"/>
</dbReference>
<keyword evidence="4" id="KW-1185">Reference proteome</keyword>
<dbReference type="OrthoDB" id="8561853at2"/>
<evidence type="ECO:0000313" key="4">
    <source>
        <dbReference type="Proteomes" id="UP000198767"/>
    </source>
</evidence>
<dbReference type="EMBL" id="FMWG01000004">
    <property type="protein sequence ID" value="SCZ62118.1"/>
    <property type="molecule type" value="Genomic_DNA"/>
</dbReference>
<feature type="chain" id="PRO_5011483213" evidence="1">
    <location>
        <begin position="22"/>
        <end position="134"/>
    </location>
</feature>
<gene>
    <name evidence="3" type="ORF">SAMN04488118_104339</name>
</gene>
<dbReference type="AlphaFoldDB" id="A0A1G5QKH6"/>
<keyword evidence="1" id="KW-0732">Signal</keyword>
<reference evidence="3 4" key="1">
    <citation type="submission" date="2016-10" db="EMBL/GenBank/DDBJ databases">
        <authorList>
            <person name="de Groot N.N."/>
        </authorList>
    </citation>
    <scope>NUCLEOTIDE SEQUENCE [LARGE SCALE GENOMIC DNA]</scope>
    <source>
        <strain evidence="3 4">U95</strain>
    </source>
</reference>
<dbReference type="InterPro" id="IPR013096">
    <property type="entry name" value="Cupin_2"/>
</dbReference>
<dbReference type="Proteomes" id="UP000198767">
    <property type="component" value="Unassembled WGS sequence"/>
</dbReference>
<dbReference type="Gene3D" id="2.60.120.10">
    <property type="entry name" value="Jelly Rolls"/>
    <property type="match status" value="1"/>
</dbReference>
<accession>A0A1G5QKH6</accession>